<evidence type="ECO:0008006" key="5">
    <source>
        <dbReference type="Google" id="ProtNLM"/>
    </source>
</evidence>
<accession>A0A370HI90</accession>
<keyword evidence="4" id="KW-1185">Reference proteome</keyword>
<evidence type="ECO:0000313" key="3">
    <source>
        <dbReference type="EMBL" id="RDI57911.1"/>
    </source>
</evidence>
<dbReference type="AlphaFoldDB" id="A0A370HI90"/>
<gene>
    <name evidence="3" type="ORF">DES45_106225</name>
</gene>
<dbReference type="Proteomes" id="UP000254925">
    <property type="component" value="Unassembled WGS sequence"/>
</dbReference>
<evidence type="ECO:0000256" key="1">
    <source>
        <dbReference type="SAM" id="MobiDB-lite"/>
    </source>
</evidence>
<sequence>MKRTALAAAVIASLTGAAFAQDAPGSDPMRLVVRPSGYEMEPNDAKERQERLLRRLEQSNHMMRSICINCGDAWKHQIYAPFNPLARLGQGSPTAEEQSIPSQTQAEQQ</sequence>
<keyword evidence="2" id="KW-0732">Signal</keyword>
<proteinExistence type="predicted"/>
<feature type="chain" id="PRO_5016705718" description="Secreted protein" evidence="2">
    <location>
        <begin position="21"/>
        <end position="109"/>
    </location>
</feature>
<name>A0A370HI90_9HYPH</name>
<dbReference type="OrthoDB" id="8021289at2"/>
<feature type="signal peptide" evidence="2">
    <location>
        <begin position="1"/>
        <end position="20"/>
    </location>
</feature>
<feature type="region of interest" description="Disordered" evidence="1">
    <location>
        <begin position="85"/>
        <end position="109"/>
    </location>
</feature>
<dbReference type="RefSeq" id="WP_114771138.1">
    <property type="nucleotide sequence ID" value="NZ_QQBB01000006.1"/>
</dbReference>
<feature type="compositionally biased region" description="Polar residues" evidence="1">
    <location>
        <begin position="91"/>
        <end position="109"/>
    </location>
</feature>
<protein>
    <recommendedName>
        <fullName evidence="5">Secreted protein</fullName>
    </recommendedName>
</protein>
<organism evidence="3 4">
    <name type="scientific">Microvirga subterranea</name>
    <dbReference type="NCBI Taxonomy" id="186651"/>
    <lineage>
        <taxon>Bacteria</taxon>
        <taxon>Pseudomonadati</taxon>
        <taxon>Pseudomonadota</taxon>
        <taxon>Alphaproteobacteria</taxon>
        <taxon>Hyphomicrobiales</taxon>
        <taxon>Methylobacteriaceae</taxon>
        <taxon>Microvirga</taxon>
    </lineage>
</organism>
<comment type="caution">
    <text evidence="3">The sequence shown here is derived from an EMBL/GenBank/DDBJ whole genome shotgun (WGS) entry which is preliminary data.</text>
</comment>
<evidence type="ECO:0000313" key="4">
    <source>
        <dbReference type="Proteomes" id="UP000254925"/>
    </source>
</evidence>
<dbReference type="EMBL" id="QQBB01000006">
    <property type="protein sequence ID" value="RDI57911.1"/>
    <property type="molecule type" value="Genomic_DNA"/>
</dbReference>
<reference evidence="3 4" key="1">
    <citation type="submission" date="2018-07" db="EMBL/GenBank/DDBJ databases">
        <title>Genomic Encyclopedia of Type Strains, Phase IV (KMG-IV): sequencing the most valuable type-strain genomes for metagenomic binning, comparative biology and taxonomic classification.</title>
        <authorList>
            <person name="Goeker M."/>
        </authorList>
    </citation>
    <scope>NUCLEOTIDE SEQUENCE [LARGE SCALE GENOMIC DNA]</scope>
    <source>
        <strain evidence="3 4">DSM 14364</strain>
    </source>
</reference>
<evidence type="ECO:0000256" key="2">
    <source>
        <dbReference type="SAM" id="SignalP"/>
    </source>
</evidence>